<organism evidence="2">
    <name type="scientific">Tanacetum cinerariifolium</name>
    <name type="common">Dalmatian daisy</name>
    <name type="synonym">Chrysanthemum cinerariifolium</name>
    <dbReference type="NCBI Taxonomy" id="118510"/>
    <lineage>
        <taxon>Eukaryota</taxon>
        <taxon>Viridiplantae</taxon>
        <taxon>Streptophyta</taxon>
        <taxon>Embryophyta</taxon>
        <taxon>Tracheophyta</taxon>
        <taxon>Spermatophyta</taxon>
        <taxon>Magnoliopsida</taxon>
        <taxon>eudicotyledons</taxon>
        <taxon>Gunneridae</taxon>
        <taxon>Pentapetalae</taxon>
        <taxon>asterids</taxon>
        <taxon>campanulids</taxon>
        <taxon>Asterales</taxon>
        <taxon>Asteraceae</taxon>
        <taxon>Asteroideae</taxon>
        <taxon>Anthemideae</taxon>
        <taxon>Anthemidinae</taxon>
        <taxon>Tanacetum</taxon>
    </lineage>
</organism>
<feature type="region of interest" description="Disordered" evidence="1">
    <location>
        <begin position="102"/>
        <end position="127"/>
    </location>
</feature>
<gene>
    <name evidence="2" type="ORF">Tci_631031</name>
</gene>
<feature type="non-terminal residue" evidence="2">
    <location>
        <position position="208"/>
    </location>
</feature>
<proteinExistence type="predicted"/>
<comment type="caution">
    <text evidence="2">The sequence shown here is derived from an EMBL/GenBank/DDBJ whole genome shotgun (WGS) entry which is preliminary data.</text>
</comment>
<feature type="compositionally biased region" description="Basic and acidic residues" evidence="1">
    <location>
        <begin position="170"/>
        <end position="195"/>
    </location>
</feature>
<reference evidence="2" key="1">
    <citation type="journal article" date="2019" name="Sci. Rep.">
        <title>Draft genome of Tanacetum cinerariifolium, the natural source of mosquito coil.</title>
        <authorList>
            <person name="Yamashiro T."/>
            <person name="Shiraishi A."/>
            <person name="Satake H."/>
            <person name="Nakayama K."/>
        </authorList>
    </citation>
    <scope>NUCLEOTIDE SEQUENCE</scope>
</reference>
<dbReference type="AlphaFoldDB" id="A0A699JV42"/>
<accession>A0A699JV42</accession>
<feature type="region of interest" description="Disordered" evidence="1">
    <location>
        <begin position="1"/>
        <end position="61"/>
    </location>
</feature>
<evidence type="ECO:0000313" key="2">
    <source>
        <dbReference type="EMBL" id="GFA59059.1"/>
    </source>
</evidence>
<feature type="region of interest" description="Disordered" evidence="1">
    <location>
        <begin position="170"/>
        <end position="208"/>
    </location>
</feature>
<evidence type="ECO:0000256" key="1">
    <source>
        <dbReference type="SAM" id="MobiDB-lite"/>
    </source>
</evidence>
<protein>
    <submittedName>
        <fullName evidence="2">Uncharacterized protein</fullName>
    </submittedName>
</protein>
<sequence>MWGQRLRGNKPPANMEPQNPTDADLLGTSAKYQEDHTQSSRLRYPSLIENEGEPLYEGEPNTQPMLLAYADVGAILLSEDEAQESKEDILRAGEEMDGNPYFVETQHQSSPPQEDKHTSSTAPYTEASYIDSSSDKILRKYKDTLPLTKQQLVKYLRKVSHVLFERIIKDQQEKHKEGENATHTTTKEPPSHTEGETYANIQDKTEEP</sequence>
<dbReference type="EMBL" id="BKCJ010451073">
    <property type="protein sequence ID" value="GFA59059.1"/>
    <property type="molecule type" value="Genomic_DNA"/>
</dbReference>
<name>A0A699JV42_TANCI</name>